<dbReference type="EMBL" id="OZ035826">
    <property type="protein sequence ID" value="CAL1604454.1"/>
    <property type="molecule type" value="Genomic_DNA"/>
</dbReference>
<feature type="repeat" description="WD" evidence="6">
    <location>
        <begin position="165"/>
        <end position="206"/>
    </location>
</feature>
<dbReference type="Pfam" id="PF00400">
    <property type="entry name" value="WD40"/>
    <property type="match status" value="2"/>
</dbReference>
<name>A0AAV2LR40_KNICA</name>
<evidence type="ECO:0000313" key="7">
    <source>
        <dbReference type="EMBL" id="CAL1604454.1"/>
    </source>
</evidence>
<keyword evidence="2 6" id="KW-0853">WD repeat</keyword>
<dbReference type="InterPro" id="IPR015943">
    <property type="entry name" value="WD40/YVTN_repeat-like_dom_sf"/>
</dbReference>
<comment type="similarity">
    <text evidence="5">Belongs to the WD repeat EBI family.</text>
</comment>
<keyword evidence="4" id="KW-0539">Nucleus</keyword>
<dbReference type="PANTHER" id="PTHR22846">
    <property type="entry name" value="WD40 REPEAT PROTEIN"/>
    <property type="match status" value="1"/>
</dbReference>
<dbReference type="Gene3D" id="2.130.10.10">
    <property type="entry name" value="YVTN repeat-like/Quinoprotein amine dehydrogenase"/>
    <property type="match status" value="1"/>
</dbReference>
<dbReference type="InterPro" id="IPR036322">
    <property type="entry name" value="WD40_repeat_dom_sf"/>
</dbReference>
<dbReference type="PROSITE" id="PS50294">
    <property type="entry name" value="WD_REPEATS_REGION"/>
    <property type="match status" value="2"/>
</dbReference>
<evidence type="ECO:0000256" key="2">
    <source>
        <dbReference type="ARBA" id="ARBA00022574"/>
    </source>
</evidence>
<gene>
    <name evidence="7" type="ORF">KC01_LOCUS31957</name>
</gene>
<dbReference type="GO" id="GO:0006357">
    <property type="term" value="P:regulation of transcription by RNA polymerase II"/>
    <property type="evidence" value="ECO:0007669"/>
    <property type="project" value="TreeGrafter"/>
</dbReference>
<evidence type="ECO:0000313" key="8">
    <source>
        <dbReference type="Proteomes" id="UP001497482"/>
    </source>
</evidence>
<organism evidence="7 8">
    <name type="scientific">Knipowitschia caucasica</name>
    <name type="common">Caucasian dwarf goby</name>
    <name type="synonym">Pomatoschistus caucasicus</name>
    <dbReference type="NCBI Taxonomy" id="637954"/>
    <lineage>
        <taxon>Eukaryota</taxon>
        <taxon>Metazoa</taxon>
        <taxon>Chordata</taxon>
        <taxon>Craniata</taxon>
        <taxon>Vertebrata</taxon>
        <taxon>Euteleostomi</taxon>
        <taxon>Actinopterygii</taxon>
        <taxon>Neopterygii</taxon>
        <taxon>Teleostei</taxon>
        <taxon>Neoteleostei</taxon>
        <taxon>Acanthomorphata</taxon>
        <taxon>Gobiaria</taxon>
        <taxon>Gobiiformes</taxon>
        <taxon>Gobioidei</taxon>
        <taxon>Gobiidae</taxon>
        <taxon>Gobiinae</taxon>
        <taxon>Knipowitschia</taxon>
    </lineage>
</organism>
<reference evidence="7 8" key="1">
    <citation type="submission" date="2024-04" db="EMBL/GenBank/DDBJ databases">
        <authorList>
            <person name="Waldvogel A.-M."/>
            <person name="Schoenle A."/>
        </authorList>
    </citation>
    <scope>NUCLEOTIDE SEQUENCE [LARGE SCALE GENOMIC DNA]</scope>
</reference>
<dbReference type="GO" id="GO:0003714">
    <property type="term" value="F:transcription corepressor activity"/>
    <property type="evidence" value="ECO:0007669"/>
    <property type="project" value="InterPro"/>
</dbReference>
<keyword evidence="8" id="KW-1185">Reference proteome</keyword>
<dbReference type="InterPro" id="IPR001680">
    <property type="entry name" value="WD40_rpt"/>
</dbReference>
<dbReference type="SMART" id="SM00320">
    <property type="entry name" value="WD40"/>
    <property type="match status" value="4"/>
</dbReference>
<evidence type="ECO:0000256" key="1">
    <source>
        <dbReference type="ARBA" id="ARBA00004123"/>
    </source>
</evidence>
<dbReference type="PANTHER" id="PTHR22846:SF2">
    <property type="entry name" value="F-BOX-LIKE_WD REPEAT-CONTAINING PROTEIN EBI"/>
    <property type="match status" value="1"/>
</dbReference>
<evidence type="ECO:0000256" key="5">
    <source>
        <dbReference type="ARBA" id="ARBA00025741"/>
    </source>
</evidence>
<evidence type="ECO:0000256" key="6">
    <source>
        <dbReference type="PROSITE-ProRule" id="PRU00221"/>
    </source>
</evidence>
<evidence type="ECO:0000256" key="4">
    <source>
        <dbReference type="ARBA" id="ARBA00023242"/>
    </source>
</evidence>
<dbReference type="Proteomes" id="UP001497482">
    <property type="component" value="Chromosome 4"/>
</dbReference>
<evidence type="ECO:0008006" key="9">
    <source>
        <dbReference type="Google" id="ProtNLM"/>
    </source>
</evidence>
<dbReference type="GO" id="GO:0000118">
    <property type="term" value="C:histone deacetylase complex"/>
    <property type="evidence" value="ECO:0007669"/>
    <property type="project" value="TreeGrafter"/>
</dbReference>
<dbReference type="SUPFAM" id="SSF50978">
    <property type="entry name" value="WD40 repeat-like"/>
    <property type="match status" value="1"/>
</dbReference>
<comment type="subcellular location">
    <subcellularLocation>
        <location evidence="1">Nucleus</location>
    </subcellularLocation>
</comment>
<dbReference type="PROSITE" id="PS50082">
    <property type="entry name" value="WD_REPEATS_2"/>
    <property type="match status" value="2"/>
</dbReference>
<feature type="repeat" description="WD" evidence="6">
    <location>
        <begin position="37"/>
        <end position="68"/>
    </location>
</feature>
<keyword evidence="3" id="KW-0677">Repeat</keyword>
<accession>A0AAV2LR40</accession>
<protein>
    <recommendedName>
        <fullName evidence="9">Anaphase-promoting complex subunit 4 WD40 domain-containing protein</fullName>
    </recommendedName>
</protein>
<proteinExistence type="inferred from homology"/>
<evidence type="ECO:0000256" key="3">
    <source>
        <dbReference type="ARBA" id="ARBA00022737"/>
    </source>
</evidence>
<dbReference type="AlphaFoldDB" id="A0AAV2LR40"/>
<dbReference type="InterPro" id="IPR045183">
    <property type="entry name" value="Ebi-like"/>
</dbReference>
<sequence length="467" mass="51041">MQIAWCSEDKPFAVGYADGKLLIGSKEPLEKEAIVVIDAHKESITSMKWSPNGQLLLTCAKEETVKLWGADHNSGSRWRCVQSIRNPSVVNGISWCGLPGRAPKALAMFAVCCQNGLVSVWTVPQEIADFPESMSGVDGWWERENKPKHRCSGRTEETAVCVFQLKGHITPVRTVAFSPNGLALASGGLGGLMNIWSLRDGSVLQTVVAGSGAIQNIVWVPDVGVAVCSNRSKDVLVVNCSKEFMSSHHVLATCRSALKRQGMVGLNMAPCMRAFLERLPVMLQEQYAYEKPHVVCGEQLIHSPYMQCLASLAVGLHLDSILCRPPVPPHLAHCPLESGLAVWTANEWAWLDCFSTTVKAAEALARGLTFPECFTVPDLEPLSKEEMALLMDNSKWSSGMDEQIMSWATSRPEDWHLGGKCDAYLWGAGRHGQLAEAGRNILVPTIAPSFSQAQQVQALRMSSYTPL</sequence>